<dbReference type="SUPFAM" id="SSF90123">
    <property type="entry name" value="ABC transporter transmembrane region"/>
    <property type="match status" value="1"/>
</dbReference>
<keyword evidence="5" id="KW-0547">Nucleotide-binding</keyword>
<dbReference type="Proteomes" id="UP000220340">
    <property type="component" value="Unassembled WGS sequence"/>
</dbReference>
<evidence type="ECO:0000256" key="5">
    <source>
        <dbReference type="ARBA" id="ARBA00022741"/>
    </source>
</evidence>
<dbReference type="OrthoDB" id="3237158at2"/>
<gene>
    <name evidence="14" type="ORF">BV510_10070</name>
    <name evidence="15" type="ORF">CRI78_23565</name>
</gene>
<keyword evidence="3" id="KW-1003">Cell membrane</keyword>
<feature type="domain" description="ABC transporter" evidence="12">
    <location>
        <begin position="305"/>
        <end position="509"/>
    </location>
</feature>
<protein>
    <submittedName>
        <fullName evidence="14">ABC transporter ATP-binding protein</fullName>
    </submittedName>
</protein>
<feature type="transmembrane region" description="Helical" evidence="11">
    <location>
        <begin position="274"/>
        <end position="298"/>
    </location>
</feature>
<keyword evidence="9 11" id="KW-0472">Membrane</keyword>
<dbReference type="InterPro" id="IPR027417">
    <property type="entry name" value="P-loop_NTPase"/>
</dbReference>
<evidence type="ECO:0000256" key="3">
    <source>
        <dbReference type="ARBA" id="ARBA00022519"/>
    </source>
</evidence>
<dbReference type="Gene3D" id="1.20.1560.10">
    <property type="entry name" value="ABC transporter type 1, transmembrane domain"/>
    <property type="match status" value="1"/>
</dbReference>
<sequence>MPLGEVWRLLQPRVPRLLLAVLFGVLALGSALALATVAAWLITRAWQMPPVLDLTVAVVAVRALGISRGVFSYCERLAVHDTALRAAGHARVGLYRRLTEVSPETALRLHSGDLVARVGASVDDLADVLVRAVVPICVATVLSGAAVAIIALISPPAAVILALCLLVAGVAAPWLSGRAAAATEMLAALHHSARDTATLLALEHAAELRVAGRLGQVIAESETEHRDLGRAQDRAAAPAASAGAVATAAVGVSVLGAVLVGIMISGHTSPTSLAILMLVPLSAFEATAALPGAAAQLVRSRIAARRLTDLTETPPARSRPASAPVRLNPGERLAVLGPSGCGKTTLLMDLSTEYPHDPGKPVTAAFFAEDAHLFDTTVRDNLLVGRGDATDTELTAALDRVGLGDWLAGLPDGLSTILRGGAAAVSAGQRRRLLLARALVSDFPVVLLDEPTEHLDAADSDRLLTALLTPGGLFAADRTVVVATHHLPAGLDCTAIRLDDSPGSRTGPRVRG</sequence>
<evidence type="ECO:0000313" key="16">
    <source>
        <dbReference type="Proteomes" id="UP000191039"/>
    </source>
</evidence>
<evidence type="ECO:0000313" key="17">
    <source>
        <dbReference type="Proteomes" id="UP000220340"/>
    </source>
</evidence>
<feature type="transmembrane region" description="Helical" evidence="11">
    <location>
        <begin position="128"/>
        <end position="151"/>
    </location>
</feature>
<evidence type="ECO:0000313" key="15">
    <source>
        <dbReference type="EMBL" id="PEG52013.1"/>
    </source>
</evidence>
<dbReference type="GO" id="GO:0140359">
    <property type="term" value="F:ABC-type transporter activity"/>
    <property type="evidence" value="ECO:0007669"/>
    <property type="project" value="InterPro"/>
</dbReference>
<feature type="transmembrane region" description="Helical" evidence="11">
    <location>
        <begin position="157"/>
        <end position="175"/>
    </location>
</feature>
<evidence type="ECO:0000256" key="6">
    <source>
        <dbReference type="ARBA" id="ARBA00022840"/>
    </source>
</evidence>
<evidence type="ECO:0000256" key="2">
    <source>
        <dbReference type="ARBA" id="ARBA00022448"/>
    </source>
</evidence>
<evidence type="ECO:0000256" key="11">
    <source>
        <dbReference type="SAM" id="Phobius"/>
    </source>
</evidence>
<dbReference type="GO" id="GO:0016887">
    <property type="term" value="F:ATP hydrolysis activity"/>
    <property type="evidence" value="ECO:0007669"/>
    <property type="project" value="InterPro"/>
</dbReference>
<evidence type="ECO:0000256" key="8">
    <source>
        <dbReference type="ARBA" id="ARBA00022989"/>
    </source>
</evidence>
<dbReference type="InterPro" id="IPR017871">
    <property type="entry name" value="ABC_transporter-like_CS"/>
</dbReference>
<reference evidence="14 16" key="1">
    <citation type="submission" date="2016-09" db="EMBL/GenBank/DDBJ databases">
        <title>genome sequences of unsequenced Mycobacteria.</title>
        <authorList>
            <person name="Greninger A.L."/>
            <person name="Jerome K.R."/>
            <person name="Mcnair B."/>
            <person name="Wallis C."/>
            <person name="Fang F."/>
        </authorList>
    </citation>
    <scope>NUCLEOTIDE SEQUENCE [LARGE SCALE GENOMIC DNA]</scope>
    <source>
        <strain evidence="14 16">BM1</strain>
    </source>
</reference>
<dbReference type="PROSITE" id="PS50893">
    <property type="entry name" value="ABC_TRANSPORTER_2"/>
    <property type="match status" value="1"/>
</dbReference>
<feature type="transmembrane region" description="Helical" evidence="11">
    <location>
        <begin position="17"/>
        <end position="42"/>
    </location>
</feature>
<evidence type="ECO:0000256" key="10">
    <source>
        <dbReference type="ARBA" id="ARBA00023455"/>
    </source>
</evidence>
<comment type="subcellular location">
    <subcellularLocation>
        <location evidence="1">Cell inner membrane</location>
        <topology evidence="1">Multi-pass membrane protein</topology>
    </subcellularLocation>
</comment>
<dbReference type="Pfam" id="PF00005">
    <property type="entry name" value="ABC_tran"/>
    <property type="match status" value="1"/>
</dbReference>
<dbReference type="InterPro" id="IPR003439">
    <property type="entry name" value="ABC_transporter-like_ATP-bd"/>
</dbReference>
<comment type="similarity">
    <text evidence="10">Belongs to the ABC transporter superfamily. Siderophore-Fe(3+) uptake transporter (SIUT) (TC 3.A.1.21) family.</text>
</comment>
<keyword evidence="6 14" id="KW-0067">ATP-binding</keyword>
<keyword evidence="4 11" id="KW-0812">Transmembrane</keyword>
<dbReference type="Proteomes" id="UP000191039">
    <property type="component" value="Unassembled WGS sequence"/>
</dbReference>
<evidence type="ECO:0000259" key="12">
    <source>
        <dbReference type="PROSITE" id="PS50893"/>
    </source>
</evidence>
<dbReference type="EMBL" id="PDCR01000038">
    <property type="protein sequence ID" value="PEG52013.1"/>
    <property type="molecule type" value="Genomic_DNA"/>
</dbReference>
<evidence type="ECO:0000256" key="7">
    <source>
        <dbReference type="ARBA" id="ARBA00022967"/>
    </source>
</evidence>
<dbReference type="PROSITE" id="PS00211">
    <property type="entry name" value="ABC_TRANSPORTER_1"/>
    <property type="match status" value="1"/>
</dbReference>
<dbReference type="SMART" id="SM00382">
    <property type="entry name" value="AAA"/>
    <property type="match status" value="1"/>
</dbReference>
<evidence type="ECO:0000256" key="4">
    <source>
        <dbReference type="ARBA" id="ARBA00022692"/>
    </source>
</evidence>
<reference evidence="15 17" key="2">
    <citation type="submission" date="2017-10" db="EMBL/GenBank/DDBJ databases">
        <title>The new phylogeny of genus Mycobacterium.</title>
        <authorList>
            <person name="Tortoli E."/>
            <person name="Trovato A."/>
            <person name="Cirillo D.M."/>
        </authorList>
    </citation>
    <scope>NUCLEOTIDE SEQUENCE [LARGE SCALE GENOMIC DNA]</scope>
    <source>
        <strain evidence="15 17">IP141170001</strain>
    </source>
</reference>
<dbReference type="InterPro" id="IPR011527">
    <property type="entry name" value="ABC1_TM_dom"/>
</dbReference>
<dbReference type="GO" id="GO:0005886">
    <property type="term" value="C:plasma membrane"/>
    <property type="evidence" value="ECO:0007669"/>
    <property type="project" value="UniProtKB-SubCell"/>
</dbReference>
<dbReference type="InterPro" id="IPR039421">
    <property type="entry name" value="Type_1_exporter"/>
</dbReference>
<dbReference type="GO" id="GO:0034040">
    <property type="term" value="F:ATPase-coupled lipid transmembrane transporter activity"/>
    <property type="evidence" value="ECO:0007669"/>
    <property type="project" value="TreeGrafter"/>
</dbReference>
<organism evidence="14 16">
    <name type="scientific">Mycolicibacterium diernhoferi</name>
    <dbReference type="NCBI Taxonomy" id="1801"/>
    <lineage>
        <taxon>Bacteria</taxon>
        <taxon>Bacillati</taxon>
        <taxon>Actinomycetota</taxon>
        <taxon>Actinomycetes</taxon>
        <taxon>Mycobacteriales</taxon>
        <taxon>Mycobacteriaceae</taxon>
        <taxon>Mycolicibacterium</taxon>
    </lineage>
</organism>
<dbReference type="PANTHER" id="PTHR24221">
    <property type="entry name" value="ATP-BINDING CASSETTE SUB-FAMILY B"/>
    <property type="match status" value="1"/>
</dbReference>
<dbReference type="InterPro" id="IPR036640">
    <property type="entry name" value="ABC1_TM_sf"/>
</dbReference>
<keyword evidence="3" id="KW-0997">Cell inner membrane</keyword>
<keyword evidence="8 11" id="KW-1133">Transmembrane helix</keyword>
<keyword evidence="17" id="KW-1185">Reference proteome</keyword>
<dbReference type="AlphaFoldDB" id="A0A1Q4HMN8"/>
<dbReference type="Gene3D" id="3.40.50.300">
    <property type="entry name" value="P-loop containing nucleotide triphosphate hydrolases"/>
    <property type="match status" value="1"/>
</dbReference>
<dbReference type="PROSITE" id="PS50929">
    <property type="entry name" value="ABC_TM1F"/>
    <property type="match status" value="1"/>
</dbReference>
<dbReference type="PANTHER" id="PTHR24221:SF654">
    <property type="entry name" value="ATP-BINDING CASSETTE SUB-FAMILY B MEMBER 6"/>
    <property type="match status" value="1"/>
</dbReference>
<comment type="caution">
    <text evidence="14">The sequence shown here is derived from an EMBL/GenBank/DDBJ whole genome shotgun (WGS) entry which is preliminary data.</text>
</comment>
<keyword evidence="7" id="KW-1278">Translocase</keyword>
<dbReference type="InterPro" id="IPR003593">
    <property type="entry name" value="AAA+_ATPase"/>
</dbReference>
<accession>A0A1Q4HMN8</accession>
<dbReference type="GO" id="GO:0005524">
    <property type="term" value="F:ATP binding"/>
    <property type="evidence" value="ECO:0007669"/>
    <property type="project" value="UniProtKB-KW"/>
</dbReference>
<proteinExistence type="inferred from homology"/>
<feature type="domain" description="ABC transmembrane type-1" evidence="13">
    <location>
        <begin position="18"/>
        <end position="299"/>
    </location>
</feature>
<evidence type="ECO:0000313" key="14">
    <source>
        <dbReference type="EMBL" id="OPE54479.1"/>
    </source>
</evidence>
<dbReference type="EMBL" id="MIJD01000083">
    <property type="protein sequence ID" value="OPE54479.1"/>
    <property type="molecule type" value="Genomic_DNA"/>
</dbReference>
<feature type="transmembrane region" description="Helical" evidence="11">
    <location>
        <begin position="235"/>
        <end position="262"/>
    </location>
</feature>
<evidence type="ECO:0000259" key="13">
    <source>
        <dbReference type="PROSITE" id="PS50929"/>
    </source>
</evidence>
<keyword evidence="2" id="KW-0813">Transport</keyword>
<dbReference type="STRING" id="1801.BRW64_03510"/>
<evidence type="ECO:0000256" key="9">
    <source>
        <dbReference type="ARBA" id="ARBA00023136"/>
    </source>
</evidence>
<dbReference type="SUPFAM" id="SSF52540">
    <property type="entry name" value="P-loop containing nucleoside triphosphate hydrolases"/>
    <property type="match status" value="1"/>
</dbReference>
<dbReference type="RefSeq" id="WP_073854222.1">
    <property type="nucleotide sequence ID" value="NZ_BAAATC010000018.1"/>
</dbReference>
<evidence type="ECO:0000256" key="1">
    <source>
        <dbReference type="ARBA" id="ARBA00004429"/>
    </source>
</evidence>
<name>A0A1Q4HMN8_9MYCO</name>